<feature type="region of interest" description="Disordered" evidence="14">
    <location>
        <begin position="763"/>
        <end position="860"/>
    </location>
</feature>
<dbReference type="SUPFAM" id="SSF56601">
    <property type="entry name" value="beta-lactamase/transpeptidase-like"/>
    <property type="match status" value="1"/>
</dbReference>
<evidence type="ECO:0000313" key="16">
    <source>
        <dbReference type="EMBL" id="SDN60655.1"/>
    </source>
</evidence>
<gene>
    <name evidence="16" type="ORF">SAMN05216498_2650</name>
</gene>
<evidence type="ECO:0000256" key="12">
    <source>
        <dbReference type="ARBA" id="ARBA00034000"/>
    </source>
</evidence>
<dbReference type="InterPro" id="IPR050396">
    <property type="entry name" value="Glycosyltr_51/Transpeptidase"/>
</dbReference>
<feature type="domain" description="Fibronectin type-III" evidence="15">
    <location>
        <begin position="683"/>
        <end position="782"/>
    </location>
</feature>
<dbReference type="NCBIfam" id="TIGR02074">
    <property type="entry name" value="PBP_1a_fam"/>
    <property type="match status" value="1"/>
</dbReference>
<dbReference type="InterPro" id="IPR013783">
    <property type="entry name" value="Ig-like_fold"/>
</dbReference>
<dbReference type="InterPro" id="IPR023346">
    <property type="entry name" value="Lysozyme-like_dom_sf"/>
</dbReference>
<evidence type="ECO:0000256" key="5">
    <source>
        <dbReference type="ARBA" id="ARBA00022676"/>
    </source>
</evidence>
<dbReference type="STRING" id="237069.SAMN05216498_2650"/>
<feature type="compositionally biased region" description="Basic and acidic residues" evidence="14">
    <location>
        <begin position="792"/>
        <end position="802"/>
    </location>
</feature>
<keyword evidence="7" id="KW-0378">Hydrolase</keyword>
<dbReference type="GO" id="GO:0009252">
    <property type="term" value="P:peptidoglycan biosynthetic process"/>
    <property type="evidence" value="ECO:0007669"/>
    <property type="project" value="UniProtKB-KW"/>
</dbReference>
<reference evidence="16 17" key="1">
    <citation type="submission" date="2016-10" db="EMBL/GenBank/DDBJ databases">
        <authorList>
            <person name="de Groot N.N."/>
        </authorList>
    </citation>
    <scope>NUCLEOTIDE SEQUENCE [LARGE SCALE GENOMIC DNA]</scope>
    <source>
        <strain evidence="16 17">CGMCC 1.3442</strain>
    </source>
</reference>
<dbReference type="EMBL" id="FNIG01000006">
    <property type="protein sequence ID" value="SDN60655.1"/>
    <property type="molecule type" value="Genomic_DNA"/>
</dbReference>
<comment type="catalytic activity">
    <reaction evidence="12">
        <text>Preferential cleavage: (Ac)2-L-Lys-D-Ala-|-D-Ala. Also transpeptidation of peptidyl-alanyl moieties that are N-acyl substituents of D-alanine.</text>
        <dbReference type="EC" id="3.4.16.4"/>
    </reaction>
</comment>
<evidence type="ECO:0000256" key="9">
    <source>
        <dbReference type="ARBA" id="ARBA00022984"/>
    </source>
</evidence>
<evidence type="ECO:0000256" key="13">
    <source>
        <dbReference type="ARBA" id="ARBA00049902"/>
    </source>
</evidence>
<feature type="compositionally biased region" description="Acidic residues" evidence="14">
    <location>
        <begin position="803"/>
        <end position="815"/>
    </location>
</feature>
<dbReference type="Gene3D" id="2.60.40.10">
    <property type="entry name" value="Immunoglobulins"/>
    <property type="match status" value="1"/>
</dbReference>
<keyword evidence="10" id="KW-0511">Multifunctional enzyme</keyword>
<dbReference type="PROSITE" id="PS50853">
    <property type="entry name" value="FN3"/>
    <property type="match status" value="1"/>
</dbReference>
<dbReference type="InterPro" id="IPR001264">
    <property type="entry name" value="Glyco_trans_51"/>
</dbReference>
<dbReference type="AlphaFoldDB" id="A0A1H0CS82"/>
<keyword evidence="9" id="KW-0573">Peptidoglycan synthesis</keyword>
<dbReference type="InterPro" id="IPR003961">
    <property type="entry name" value="FN3_dom"/>
</dbReference>
<comment type="similarity">
    <text evidence="2">In the N-terminal section; belongs to the glycosyltransferase 51 family.</text>
</comment>
<evidence type="ECO:0000256" key="7">
    <source>
        <dbReference type="ARBA" id="ARBA00022801"/>
    </source>
</evidence>
<keyword evidence="11" id="KW-0961">Cell wall biogenesis/degradation</keyword>
<dbReference type="CDD" id="cd00063">
    <property type="entry name" value="FN3"/>
    <property type="match status" value="1"/>
</dbReference>
<keyword evidence="4" id="KW-0645">Protease</keyword>
<dbReference type="GO" id="GO:0008360">
    <property type="term" value="P:regulation of cell shape"/>
    <property type="evidence" value="ECO:0007669"/>
    <property type="project" value="UniProtKB-KW"/>
</dbReference>
<dbReference type="GO" id="GO:0030288">
    <property type="term" value="C:outer membrane-bounded periplasmic space"/>
    <property type="evidence" value="ECO:0007669"/>
    <property type="project" value="TreeGrafter"/>
</dbReference>
<dbReference type="Proteomes" id="UP000199334">
    <property type="component" value="Unassembled WGS sequence"/>
</dbReference>
<dbReference type="SUPFAM" id="SSF53955">
    <property type="entry name" value="Lysozyme-like"/>
    <property type="match status" value="1"/>
</dbReference>
<accession>A0A1H0CS82</accession>
<evidence type="ECO:0000256" key="6">
    <source>
        <dbReference type="ARBA" id="ARBA00022679"/>
    </source>
</evidence>
<evidence type="ECO:0000256" key="2">
    <source>
        <dbReference type="ARBA" id="ARBA00007739"/>
    </source>
</evidence>
<evidence type="ECO:0000256" key="10">
    <source>
        <dbReference type="ARBA" id="ARBA00023268"/>
    </source>
</evidence>
<comment type="catalytic activity">
    <reaction evidence="13">
        <text>[GlcNAc-(1-&gt;4)-Mur2Ac(oyl-L-Ala-gamma-D-Glu-L-Lys-D-Ala-D-Ala)](n)-di-trans,octa-cis-undecaprenyl diphosphate + beta-D-GlcNAc-(1-&gt;4)-Mur2Ac(oyl-L-Ala-gamma-D-Glu-L-Lys-D-Ala-D-Ala)-di-trans,octa-cis-undecaprenyl diphosphate = [GlcNAc-(1-&gt;4)-Mur2Ac(oyl-L-Ala-gamma-D-Glu-L-Lys-D-Ala-D-Ala)](n+1)-di-trans,octa-cis-undecaprenyl diphosphate + di-trans,octa-cis-undecaprenyl diphosphate + H(+)</text>
        <dbReference type="Rhea" id="RHEA:23708"/>
        <dbReference type="Rhea" id="RHEA-COMP:9602"/>
        <dbReference type="Rhea" id="RHEA-COMP:9603"/>
        <dbReference type="ChEBI" id="CHEBI:15378"/>
        <dbReference type="ChEBI" id="CHEBI:58405"/>
        <dbReference type="ChEBI" id="CHEBI:60033"/>
        <dbReference type="ChEBI" id="CHEBI:78435"/>
        <dbReference type="EC" id="2.4.99.28"/>
    </reaction>
</comment>
<evidence type="ECO:0000256" key="8">
    <source>
        <dbReference type="ARBA" id="ARBA00022960"/>
    </source>
</evidence>
<dbReference type="GO" id="GO:0008658">
    <property type="term" value="F:penicillin binding"/>
    <property type="evidence" value="ECO:0007669"/>
    <property type="project" value="InterPro"/>
</dbReference>
<dbReference type="InterPro" id="IPR012338">
    <property type="entry name" value="Beta-lactam/transpept-like"/>
</dbReference>
<dbReference type="InterPro" id="IPR036116">
    <property type="entry name" value="FN3_sf"/>
</dbReference>
<feature type="compositionally biased region" description="Acidic residues" evidence="14">
    <location>
        <begin position="837"/>
        <end position="860"/>
    </location>
</feature>
<proteinExistence type="inferred from homology"/>
<dbReference type="Gene3D" id="1.10.3810.10">
    <property type="entry name" value="Biosynthetic peptidoglycan transglycosylase-like"/>
    <property type="match status" value="1"/>
</dbReference>
<organism evidence="16 17">
    <name type="scientific">Tenuibacillus multivorans</name>
    <dbReference type="NCBI Taxonomy" id="237069"/>
    <lineage>
        <taxon>Bacteria</taxon>
        <taxon>Bacillati</taxon>
        <taxon>Bacillota</taxon>
        <taxon>Bacilli</taxon>
        <taxon>Bacillales</taxon>
        <taxon>Bacillaceae</taxon>
        <taxon>Tenuibacillus</taxon>
    </lineage>
</organism>
<protein>
    <submittedName>
        <fullName evidence="16">Penicillin-binding protein 1A</fullName>
    </submittedName>
</protein>
<evidence type="ECO:0000259" key="15">
    <source>
        <dbReference type="PROSITE" id="PS50853"/>
    </source>
</evidence>
<dbReference type="GO" id="GO:0071555">
    <property type="term" value="P:cell wall organization"/>
    <property type="evidence" value="ECO:0007669"/>
    <property type="project" value="UniProtKB-KW"/>
</dbReference>
<dbReference type="PANTHER" id="PTHR32282:SF29">
    <property type="entry name" value="PENICILLIN-BINDING PROTEIN 1A"/>
    <property type="match status" value="1"/>
</dbReference>
<dbReference type="SUPFAM" id="SSF49265">
    <property type="entry name" value="Fibronectin type III"/>
    <property type="match status" value="1"/>
</dbReference>
<dbReference type="GO" id="GO:0009002">
    <property type="term" value="F:serine-type D-Ala-D-Ala carboxypeptidase activity"/>
    <property type="evidence" value="ECO:0007669"/>
    <property type="project" value="UniProtKB-EC"/>
</dbReference>
<keyword evidence="5" id="KW-0328">Glycosyltransferase</keyword>
<dbReference type="Pfam" id="PF00905">
    <property type="entry name" value="Transpeptidase"/>
    <property type="match status" value="1"/>
</dbReference>
<evidence type="ECO:0000256" key="14">
    <source>
        <dbReference type="SAM" id="MobiDB-lite"/>
    </source>
</evidence>
<keyword evidence="6" id="KW-0808">Transferase</keyword>
<evidence type="ECO:0000256" key="4">
    <source>
        <dbReference type="ARBA" id="ARBA00022670"/>
    </source>
</evidence>
<dbReference type="GO" id="GO:0006508">
    <property type="term" value="P:proteolysis"/>
    <property type="evidence" value="ECO:0007669"/>
    <property type="project" value="UniProtKB-KW"/>
</dbReference>
<sequence>MSQQVKSRKAKRQTKKKNKKINWKKVMMACLIIGVLGMFIVAGVVFSYIKDAPPLNAEELQVPLSTTILDRNGDVIAELGTQKRENIEYDEIPEVLENSVLATEDVRFFEHSGVDLKRIGGAVIANITEGFGAEGASTITQQVVKNAFLTPKKSIERKVQEQYLAFKLEQQYEKEEIFTMYLNMIPYGKDIYGVKKASEAFFGKSNLNELTLAESALLAGIPQRPNAYNPFINPELAEQRRNTVLNLMVQHDKISEQEAEEAKKIKVVDMIQENYESDIPYESFIERVLQETSEQLDDEVDVYSAGLTIHTTLDPNAQDRVEYLLSDESPAPFPDEKFQAGIAAIDTKTGEILAIGGGRNKEGIWGGMNFALNPNGRQPGSVIKPILDYGPAIEFEKWSTYHQINDEEITYEGSDKVINNFDHRYRGWVTMRHALYQSLNVPAVKTFNEIDTNQAVDFAQGLGIPYDQTVHQSDAIGGGDNNVNPLQLAGAFAAFGNGGIYNEPYAVTKIVYPEEEQVIEVNHDSSMAMSDYTAYMISDVLKDVIRHPLGTANSRVNVGNLPVAAKTGTTNRGDAAVDSWIAGYTTNYSIAVWGGYPEEDPIPNIGKSVPTTIFTDLITHMSQGVETADFAKPDSVVEVPVEEGTRPAKLPSDFTPNDEIITELFVKGTEPTETSEKYDQLNPVENLKADFNEDNSTIELTWEHPSLQQEEDQEEQPEIAFNLRASVNDSDMQQIATVQETELMFDQIEPGATYTFEITAVDTNNEENQSEPTTVTIETPDRESDFWDDFFDNERGNGRDNEEGNEDGENDEDGDPSNGDGPGEGDNQDPDNGLPVEDGDQSEDDPIDNPDEEGSNDETT</sequence>
<dbReference type="RefSeq" id="WP_176753042.1">
    <property type="nucleotide sequence ID" value="NZ_BJVZ01000002.1"/>
</dbReference>
<evidence type="ECO:0000256" key="1">
    <source>
        <dbReference type="ARBA" id="ARBA00007090"/>
    </source>
</evidence>
<dbReference type="Pfam" id="PF00041">
    <property type="entry name" value="fn3"/>
    <property type="match status" value="1"/>
</dbReference>
<evidence type="ECO:0000256" key="11">
    <source>
        <dbReference type="ARBA" id="ARBA00023316"/>
    </source>
</evidence>
<dbReference type="GO" id="GO:0008955">
    <property type="term" value="F:peptidoglycan glycosyltransferase activity"/>
    <property type="evidence" value="ECO:0007669"/>
    <property type="project" value="UniProtKB-EC"/>
</dbReference>
<dbReference type="PANTHER" id="PTHR32282">
    <property type="entry name" value="BINDING PROTEIN TRANSPEPTIDASE, PUTATIVE-RELATED"/>
    <property type="match status" value="1"/>
</dbReference>
<evidence type="ECO:0000256" key="3">
    <source>
        <dbReference type="ARBA" id="ARBA00022645"/>
    </source>
</evidence>
<comment type="similarity">
    <text evidence="1">In the C-terminal section; belongs to the transpeptidase family.</text>
</comment>
<dbReference type="InterPro" id="IPR036950">
    <property type="entry name" value="PBP_transglycosylase"/>
</dbReference>
<keyword evidence="8" id="KW-0133">Cell shape</keyword>
<evidence type="ECO:0000313" key="17">
    <source>
        <dbReference type="Proteomes" id="UP000199334"/>
    </source>
</evidence>
<dbReference type="InterPro" id="IPR001460">
    <property type="entry name" value="PCN-bd_Tpept"/>
</dbReference>
<name>A0A1H0CS82_9BACI</name>
<keyword evidence="17" id="KW-1185">Reference proteome</keyword>
<keyword evidence="3" id="KW-0121">Carboxypeptidase</keyword>
<dbReference type="Pfam" id="PF00912">
    <property type="entry name" value="Transgly"/>
    <property type="match status" value="1"/>
</dbReference>
<dbReference type="FunFam" id="1.10.3810.10:FF:000001">
    <property type="entry name" value="Penicillin-binding protein 1A"/>
    <property type="match status" value="1"/>
</dbReference>
<dbReference type="Gene3D" id="3.40.710.10">
    <property type="entry name" value="DD-peptidase/beta-lactamase superfamily"/>
    <property type="match status" value="1"/>
</dbReference>